<feature type="chain" id="PRO_5047134795" evidence="2">
    <location>
        <begin position="20"/>
        <end position="390"/>
    </location>
</feature>
<keyword evidence="4" id="KW-1185">Reference proteome</keyword>
<evidence type="ECO:0000256" key="2">
    <source>
        <dbReference type="SAM" id="SignalP"/>
    </source>
</evidence>
<dbReference type="CDD" id="cd13440">
    <property type="entry name" value="CamS_repeat_2"/>
    <property type="match status" value="1"/>
</dbReference>
<sequence length="390" mass="44681">MKKVFLLSLIVVFITSACAPSFSKEEEVVQQTNEDSEKAIIPKFNISDNYYRTILPFKPGEARGLVVGNMNNRLDIQEFESGLMRMAQSDFSPDKYLFQEGQYLDRTTIRSWLSRKQTDAQFAETKKKDSKAKNEGLNPVMSDEGTLTERNEKSPQYLGHILEQNYLIKDGEDKVRLGGVMIGLAMNSVHYYNQEQGYPREVPIKQEVLEKEGKAIADEIVSRMRKMDELKEVPITVALFKQMPKSSITPGNFFALGTAGKGDTKVGKWEDIKEKYYLFPSQDATADHRDDAMKFNEFKARIEDYFPNFTSVIGKGFYKDDQLQQLSVEIPIQFYGRGEVVGFTQYVTGLMLDHFPPYMETRVYINSVGGQEAVIIREQDSEKPFVHIYE</sequence>
<proteinExistence type="predicted"/>
<comment type="caution">
    <text evidence="3">The sequence shown here is derived from an EMBL/GenBank/DDBJ whole genome shotgun (WGS) entry which is preliminary data.</text>
</comment>
<feature type="signal peptide" evidence="2">
    <location>
        <begin position="1"/>
        <end position="19"/>
    </location>
</feature>
<dbReference type="Pfam" id="PF07537">
    <property type="entry name" value="CamS"/>
    <property type="match status" value="1"/>
</dbReference>
<evidence type="ECO:0000313" key="4">
    <source>
        <dbReference type="Proteomes" id="UP000809829"/>
    </source>
</evidence>
<feature type="region of interest" description="Disordered" evidence="1">
    <location>
        <begin position="122"/>
        <end position="151"/>
    </location>
</feature>
<keyword evidence="2" id="KW-0732">Signal</keyword>
<dbReference type="InterPro" id="IPR011426">
    <property type="entry name" value="CamS"/>
</dbReference>
<evidence type="ECO:0000313" key="3">
    <source>
        <dbReference type="EMBL" id="MBM7704252.1"/>
    </source>
</evidence>
<reference evidence="3 4" key="1">
    <citation type="submission" date="2021-01" db="EMBL/GenBank/DDBJ databases">
        <title>Genomic Encyclopedia of Type Strains, Phase IV (KMG-IV): sequencing the most valuable type-strain genomes for metagenomic binning, comparative biology and taxonomic classification.</title>
        <authorList>
            <person name="Goeker M."/>
        </authorList>
    </citation>
    <scope>NUCLEOTIDE SEQUENCE [LARGE SCALE GENOMIC DNA]</scope>
    <source>
        <strain evidence="3 4">DSM 104297</strain>
    </source>
</reference>
<protein>
    <submittedName>
        <fullName evidence="3">Protein involved in sex pheromone biosynthesis</fullName>
    </submittedName>
</protein>
<gene>
    <name evidence="3" type="ORF">JOC83_003107</name>
</gene>
<dbReference type="PROSITE" id="PS51257">
    <property type="entry name" value="PROKAR_LIPOPROTEIN"/>
    <property type="match status" value="1"/>
</dbReference>
<dbReference type="EMBL" id="JAFBFC010000006">
    <property type="protein sequence ID" value="MBM7704252.1"/>
    <property type="molecule type" value="Genomic_DNA"/>
</dbReference>
<dbReference type="RefSeq" id="WP_205188264.1">
    <property type="nucleotide sequence ID" value="NZ_JAFBFC010000006.1"/>
</dbReference>
<dbReference type="Gene3D" id="3.10.570.10">
    <property type="entry name" value="sex pheromone staph- cam373 precursor domain"/>
    <property type="match status" value="1"/>
</dbReference>
<name>A0ABS2QXW0_9BACI</name>
<evidence type="ECO:0000256" key="1">
    <source>
        <dbReference type="SAM" id="MobiDB-lite"/>
    </source>
</evidence>
<feature type="compositionally biased region" description="Basic and acidic residues" evidence="1">
    <location>
        <begin position="124"/>
        <end position="134"/>
    </location>
</feature>
<organism evidence="3 4">
    <name type="scientific">Priestia iocasae</name>
    <dbReference type="NCBI Taxonomy" id="2291674"/>
    <lineage>
        <taxon>Bacteria</taxon>
        <taxon>Bacillati</taxon>
        <taxon>Bacillota</taxon>
        <taxon>Bacilli</taxon>
        <taxon>Bacillales</taxon>
        <taxon>Bacillaceae</taxon>
        <taxon>Priestia</taxon>
    </lineage>
</organism>
<dbReference type="CDD" id="cd13441">
    <property type="entry name" value="CamS_repeat_1"/>
    <property type="match status" value="1"/>
</dbReference>
<dbReference type="PIRSF" id="PIRSF012509">
    <property type="entry name" value="CamS"/>
    <property type="match status" value="1"/>
</dbReference>
<accession>A0ABS2QXW0</accession>
<dbReference type="Proteomes" id="UP000809829">
    <property type="component" value="Unassembled WGS sequence"/>
</dbReference>